<dbReference type="PROSITE" id="PS51000">
    <property type="entry name" value="HTH_DEOR_2"/>
    <property type="match status" value="1"/>
</dbReference>
<dbReference type="SUPFAM" id="SSF46785">
    <property type="entry name" value="Winged helix' DNA-binding domain"/>
    <property type="match status" value="1"/>
</dbReference>
<evidence type="ECO:0000259" key="4">
    <source>
        <dbReference type="PROSITE" id="PS51000"/>
    </source>
</evidence>
<feature type="domain" description="HTH deoR-type" evidence="4">
    <location>
        <begin position="3"/>
        <end position="58"/>
    </location>
</feature>
<keyword evidence="1" id="KW-0805">Transcription regulation</keyword>
<keyword evidence="6" id="KW-1185">Reference proteome</keyword>
<keyword evidence="3" id="KW-0804">Transcription</keyword>
<dbReference type="Pfam" id="PF13377">
    <property type="entry name" value="Peripla_BP_3"/>
    <property type="match status" value="1"/>
</dbReference>
<evidence type="ECO:0000256" key="3">
    <source>
        <dbReference type="ARBA" id="ARBA00023163"/>
    </source>
</evidence>
<dbReference type="Gene3D" id="3.40.50.2300">
    <property type="match status" value="2"/>
</dbReference>
<dbReference type="InterPro" id="IPR046335">
    <property type="entry name" value="LacI/GalR-like_sensor"/>
</dbReference>
<organism evidence="5 6">
    <name type="scientific">Occultella glacieicola</name>
    <dbReference type="NCBI Taxonomy" id="2518684"/>
    <lineage>
        <taxon>Bacteria</taxon>
        <taxon>Bacillati</taxon>
        <taxon>Actinomycetota</taxon>
        <taxon>Actinomycetes</taxon>
        <taxon>Micrococcales</taxon>
        <taxon>Ruaniaceae</taxon>
        <taxon>Occultella</taxon>
    </lineage>
</organism>
<keyword evidence="2" id="KW-0238">DNA-binding</keyword>
<evidence type="ECO:0000256" key="2">
    <source>
        <dbReference type="ARBA" id="ARBA00023125"/>
    </source>
</evidence>
<dbReference type="Pfam" id="PF08220">
    <property type="entry name" value="HTH_DeoR"/>
    <property type="match status" value="1"/>
</dbReference>
<protein>
    <submittedName>
        <fullName evidence="5">LacI family transcriptional regulator</fullName>
    </submittedName>
</protein>
<accession>A0ABY2E0U5</accession>
<name>A0ABY2E0U5_9MICO</name>
<dbReference type="PANTHER" id="PTHR30146">
    <property type="entry name" value="LACI-RELATED TRANSCRIPTIONAL REPRESSOR"/>
    <property type="match status" value="1"/>
</dbReference>
<dbReference type="InterPro" id="IPR036388">
    <property type="entry name" value="WH-like_DNA-bd_sf"/>
</dbReference>
<dbReference type="SMART" id="SM00420">
    <property type="entry name" value="HTH_DEOR"/>
    <property type="match status" value="1"/>
</dbReference>
<dbReference type="Proteomes" id="UP000504882">
    <property type="component" value="Unassembled WGS sequence"/>
</dbReference>
<reference evidence="5 6" key="1">
    <citation type="submission" date="2019-03" db="EMBL/GenBank/DDBJ databases">
        <title>Genomic features of bacteria from cold environments.</title>
        <authorList>
            <person name="Shen L."/>
        </authorList>
    </citation>
    <scope>NUCLEOTIDE SEQUENCE [LARGE SCALE GENOMIC DNA]</scope>
    <source>
        <strain evidence="6">T3246-1</strain>
    </source>
</reference>
<dbReference type="RefSeq" id="WP_133109054.1">
    <property type="nucleotide sequence ID" value="NZ_SMNA01000009.1"/>
</dbReference>
<evidence type="ECO:0000313" key="6">
    <source>
        <dbReference type="Proteomes" id="UP000504882"/>
    </source>
</evidence>
<dbReference type="EMBL" id="SMNA01000009">
    <property type="protein sequence ID" value="TDE90340.1"/>
    <property type="molecule type" value="Genomic_DNA"/>
</dbReference>
<gene>
    <name evidence="5" type="ORF">EXU48_17910</name>
</gene>
<dbReference type="InterPro" id="IPR036390">
    <property type="entry name" value="WH_DNA-bd_sf"/>
</dbReference>
<proteinExistence type="predicted"/>
<comment type="caution">
    <text evidence="5">The sequence shown here is derived from an EMBL/GenBank/DDBJ whole genome shotgun (WGS) entry which is preliminary data.</text>
</comment>
<dbReference type="PANTHER" id="PTHR30146:SF155">
    <property type="entry name" value="ALANINE RACEMASE"/>
    <property type="match status" value="1"/>
</dbReference>
<dbReference type="Gene3D" id="1.10.10.10">
    <property type="entry name" value="Winged helix-like DNA-binding domain superfamily/Winged helix DNA-binding domain"/>
    <property type="match status" value="1"/>
</dbReference>
<evidence type="ECO:0000313" key="5">
    <source>
        <dbReference type="EMBL" id="TDE90340.1"/>
    </source>
</evidence>
<dbReference type="SUPFAM" id="SSF53822">
    <property type="entry name" value="Periplasmic binding protein-like I"/>
    <property type="match status" value="1"/>
</dbReference>
<sequence>MLAAERRSRILALAEQDGSVEIARLVEDLGVSHVTVRRDLDALVADHALEKVRGGAIFLDGSKLGSGRVTTGANGFTGAIGVVVPTSYYYRHIAQGIGAALERSGGEMRLLISNYDPDEERRLIAQLVEGGVAGLLVVPSLLLDDTDTAYPELISDLALPTVLVERELPGGLGAHLHTVRSAHERGVEAAMSHLRDLGHRRVAMVGRGRTQSAEFVRRGWREAVERHGFDIGSPMLGADELGTGPSWGQTGSDIVLERVLSTGATALFCHGDENSLLTLIHSARSQGIAIPDELSIIAYDDEISALVDPPLTAVSPDRPRVGLLATRLLLEQIEEAEPPTPTHIQVEPRLVVRASTRPPAAAAGASSPERRLP</sequence>
<dbReference type="CDD" id="cd06267">
    <property type="entry name" value="PBP1_LacI_sugar_binding-like"/>
    <property type="match status" value="1"/>
</dbReference>
<dbReference type="InterPro" id="IPR001034">
    <property type="entry name" value="DeoR_HTH"/>
</dbReference>
<dbReference type="InterPro" id="IPR028082">
    <property type="entry name" value="Peripla_BP_I"/>
</dbReference>
<evidence type="ECO:0000256" key="1">
    <source>
        <dbReference type="ARBA" id="ARBA00023015"/>
    </source>
</evidence>